<dbReference type="AlphaFoldDB" id="A0A8D5FE56"/>
<dbReference type="Proteomes" id="UP000826725">
    <property type="component" value="Chromosome"/>
</dbReference>
<sequence length="209" mass="23854">MEKQTLNITTFGLLRHGQTEWNTVKKIQGSRNSPLTVDGRKQTTRWAHFLKNFNWNRIIASDLGRVRETVAILNRQLNVPTEFDNRLREQSWGEWEGLTISHVKAHFEQELENRVKKGWAFCAPGGETRQAVQERASAALHEFARAYPGENILVVCHQGVIKCTLYAITGRKFLPTDDPLLNPDRLHLITGDGSNLSTRQLNIPCGEKR</sequence>
<proteinExistence type="predicted"/>
<dbReference type="InterPro" id="IPR013078">
    <property type="entry name" value="His_Pase_superF_clade-1"/>
</dbReference>
<evidence type="ECO:0000256" key="1">
    <source>
        <dbReference type="ARBA" id="ARBA00022801"/>
    </source>
</evidence>
<organism evidence="4 5">
    <name type="scientific">Desulfomarina profundi</name>
    <dbReference type="NCBI Taxonomy" id="2772557"/>
    <lineage>
        <taxon>Bacteria</taxon>
        <taxon>Pseudomonadati</taxon>
        <taxon>Thermodesulfobacteriota</taxon>
        <taxon>Desulfobulbia</taxon>
        <taxon>Desulfobulbales</taxon>
        <taxon>Desulfobulbaceae</taxon>
        <taxon>Desulfomarina</taxon>
    </lineage>
</organism>
<feature type="binding site" evidence="3">
    <location>
        <begin position="15"/>
        <end position="22"/>
    </location>
    <ligand>
        <name>substrate</name>
    </ligand>
</feature>
<dbReference type="Pfam" id="PF00300">
    <property type="entry name" value="His_Phos_1"/>
    <property type="match status" value="1"/>
</dbReference>
<dbReference type="InterPro" id="IPR051695">
    <property type="entry name" value="Phosphoglycerate_Mutase"/>
</dbReference>
<dbReference type="GO" id="GO:0043456">
    <property type="term" value="P:regulation of pentose-phosphate shunt"/>
    <property type="evidence" value="ECO:0007669"/>
    <property type="project" value="TreeGrafter"/>
</dbReference>
<dbReference type="GO" id="GO:0045820">
    <property type="term" value="P:negative regulation of glycolytic process"/>
    <property type="evidence" value="ECO:0007669"/>
    <property type="project" value="TreeGrafter"/>
</dbReference>
<evidence type="ECO:0008006" key="6">
    <source>
        <dbReference type="Google" id="ProtNLM"/>
    </source>
</evidence>
<dbReference type="SMART" id="SM00855">
    <property type="entry name" value="PGAM"/>
    <property type="match status" value="1"/>
</dbReference>
<dbReference type="CDD" id="cd07067">
    <property type="entry name" value="HP_PGM_like"/>
    <property type="match status" value="1"/>
</dbReference>
<dbReference type="RefSeq" id="WP_228855842.1">
    <property type="nucleotide sequence ID" value="NZ_AP024086.1"/>
</dbReference>
<dbReference type="KEGG" id="dbk:DGMP_03310"/>
<evidence type="ECO:0000256" key="3">
    <source>
        <dbReference type="PIRSR" id="PIRSR613078-2"/>
    </source>
</evidence>
<reference evidence="4" key="1">
    <citation type="submission" date="2020-09" db="EMBL/GenBank/DDBJ databases">
        <title>Desulfogranum mesoprofundum gen. nov., sp. nov., a novel mesophilic, sulfate-reducing chemolithoautotroph isolated from a deep-sea hydrothermal vent chimney in the Suiyo Seamount.</title>
        <authorList>
            <person name="Hashimoto Y."/>
            <person name="Nakagawa S."/>
        </authorList>
    </citation>
    <scope>NUCLEOTIDE SEQUENCE</scope>
    <source>
        <strain evidence="4">KT2</strain>
    </source>
</reference>
<dbReference type="GO" id="GO:0005829">
    <property type="term" value="C:cytosol"/>
    <property type="evidence" value="ECO:0007669"/>
    <property type="project" value="TreeGrafter"/>
</dbReference>
<keyword evidence="1" id="KW-0378">Hydrolase</keyword>
<dbReference type="PROSITE" id="PS00175">
    <property type="entry name" value="PG_MUTASE"/>
    <property type="match status" value="1"/>
</dbReference>
<keyword evidence="5" id="KW-1185">Reference proteome</keyword>
<feature type="binding site" evidence="3">
    <location>
        <position position="65"/>
    </location>
    <ligand>
        <name>substrate</name>
    </ligand>
</feature>
<evidence type="ECO:0000256" key="2">
    <source>
        <dbReference type="PIRSR" id="PIRSR613078-1"/>
    </source>
</evidence>
<protein>
    <recommendedName>
        <fullName evidence="6">Phosphoglycerate mutase</fullName>
    </recommendedName>
</protein>
<evidence type="ECO:0000313" key="5">
    <source>
        <dbReference type="Proteomes" id="UP000826725"/>
    </source>
</evidence>
<name>A0A8D5FE56_9BACT</name>
<evidence type="ECO:0000313" key="4">
    <source>
        <dbReference type="EMBL" id="BCL59638.1"/>
    </source>
</evidence>
<dbReference type="PANTHER" id="PTHR46517:SF1">
    <property type="entry name" value="FRUCTOSE-2,6-BISPHOSPHATASE TIGAR"/>
    <property type="match status" value="1"/>
</dbReference>
<feature type="active site" description="Tele-phosphohistidine intermediate" evidence="2">
    <location>
        <position position="16"/>
    </location>
</feature>
<dbReference type="GO" id="GO:0004331">
    <property type="term" value="F:fructose-2,6-bisphosphate 2-phosphatase activity"/>
    <property type="evidence" value="ECO:0007669"/>
    <property type="project" value="TreeGrafter"/>
</dbReference>
<feature type="active site" description="Proton donor/acceptor" evidence="2">
    <location>
        <position position="89"/>
    </location>
</feature>
<dbReference type="PANTHER" id="PTHR46517">
    <property type="entry name" value="FRUCTOSE-2,6-BISPHOSPHATASE TIGAR"/>
    <property type="match status" value="1"/>
</dbReference>
<gene>
    <name evidence="4" type="ORF">DGMP_03310</name>
</gene>
<dbReference type="InterPro" id="IPR001345">
    <property type="entry name" value="PG/BPGM_mutase_AS"/>
</dbReference>
<dbReference type="EMBL" id="AP024086">
    <property type="protein sequence ID" value="BCL59638.1"/>
    <property type="molecule type" value="Genomic_DNA"/>
</dbReference>
<accession>A0A8D5FE56</accession>